<evidence type="ECO:0000256" key="2">
    <source>
        <dbReference type="ARBA" id="ARBA00022723"/>
    </source>
</evidence>
<dbReference type="InterPro" id="IPR050597">
    <property type="entry name" value="Cytochrome_c_Oxidase_Subunit"/>
</dbReference>
<dbReference type="InterPro" id="IPR036909">
    <property type="entry name" value="Cyt_c-like_dom_sf"/>
</dbReference>
<organism evidence="8 9">
    <name type="scientific">Eiseniibacteriota bacterium</name>
    <dbReference type="NCBI Taxonomy" id="2212470"/>
    <lineage>
        <taxon>Bacteria</taxon>
        <taxon>Candidatus Eiseniibacteriota</taxon>
    </lineage>
</organism>
<feature type="transmembrane region" description="Helical" evidence="6">
    <location>
        <begin position="20"/>
        <end position="41"/>
    </location>
</feature>
<sequence length="349" mass="35244">MTGTMRPEPDPRHEENAVPGLAIAQFVVTGVLLGLMATLAYMAGMRSAGSEGGEARATAAKPGASVDVASLLKPTPELIAKGKSLFAVNCASCHGPNGFGDGPAAVALNPKPRNFHEGYWKYGGGVARIVQTVSTGSPGTAMAAFTNIPLEDRFALAHYVRSLSPKPGEDRPEDLAWLGPIGGAPGAGAGPGGTPGGTLGGPPKPGPTIPVEVAIRLLAEPNPPVGMAAAAPADGPGASLYAERCASCHGASGEGGVRVRMLGSAPYAYVTTMKISTSRTGWAGDPARFEKLVVEGIPGYVMPGSGNLSHAEIRGLYDFTMSLRARQAGSTAGNAAFLPAPAPAGANRS</sequence>
<evidence type="ECO:0000256" key="1">
    <source>
        <dbReference type="ARBA" id="ARBA00022617"/>
    </source>
</evidence>
<dbReference type="Pfam" id="PF00034">
    <property type="entry name" value="Cytochrom_C"/>
    <property type="match status" value="1"/>
</dbReference>
<evidence type="ECO:0000313" key="9">
    <source>
        <dbReference type="Proteomes" id="UP000316852"/>
    </source>
</evidence>
<dbReference type="GO" id="GO:0020037">
    <property type="term" value="F:heme binding"/>
    <property type="evidence" value="ECO:0007669"/>
    <property type="project" value="InterPro"/>
</dbReference>
<dbReference type="Gene3D" id="1.10.760.10">
    <property type="entry name" value="Cytochrome c-like domain"/>
    <property type="match status" value="2"/>
</dbReference>
<keyword evidence="1 4" id="KW-0349">Heme</keyword>
<name>A0A538T8W8_UNCEI</name>
<protein>
    <submittedName>
        <fullName evidence="8">C-type cytochrome</fullName>
    </submittedName>
</protein>
<feature type="domain" description="Cytochrome c" evidence="7">
    <location>
        <begin position="232"/>
        <end position="324"/>
    </location>
</feature>
<dbReference type="GO" id="GO:0009055">
    <property type="term" value="F:electron transfer activity"/>
    <property type="evidence" value="ECO:0007669"/>
    <property type="project" value="InterPro"/>
</dbReference>
<dbReference type="Proteomes" id="UP000316852">
    <property type="component" value="Unassembled WGS sequence"/>
</dbReference>
<feature type="compositionally biased region" description="Gly residues" evidence="5">
    <location>
        <begin position="182"/>
        <end position="200"/>
    </location>
</feature>
<feature type="domain" description="Cytochrome c" evidence="7">
    <location>
        <begin position="77"/>
        <end position="164"/>
    </location>
</feature>
<dbReference type="PROSITE" id="PS51007">
    <property type="entry name" value="CYTC"/>
    <property type="match status" value="2"/>
</dbReference>
<keyword evidence="6" id="KW-0472">Membrane</keyword>
<dbReference type="InterPro" id="IPR009056">
    <property type="entry name" value="Cyt_c-like_dom"/>
</dbReference>
<keyword evidence="3 4" id="KW-0408">Iron</keyword>
<comment type="caution">
    <text evidence="8">The sequence shown here is derived from an EMBL/GenBank/DDBJ whole genome shotgun (WGS) entry which is preliminary data.</text>
</comment>
<dbReference type="SUPFAM" id="SSF46626">
    <property type="entry name" value="Cytochrome c"/>
    <property type="match status" value="2"/>
</dbReference>
<keyword evidence="2 4" id="KW-0479">Metal-binding</keyword>
<reference evidence="8 9" key="1">
    <citation type="journal article" date="2019" name="Nat. Microbiol.">
        <title>Mediterranean grassland soil C-N compound turnover is dependent on rainfall and depth, and is mediated by genomically divergent microorganisms.</title>
        <authorList>
            <person name="Diamond S."/>
            <person name="Andeer P.F."/>
            <person name="Li Z."/>
            <person name="Crits-Christoph A."/>
            <person name="Burstein D."/>
            <person name="Anantharaman K."/>
            <person name="Lane K.R."/>
            <person name="Thomas B.C."/>
            <person name="Pan C."/>
            <person name="Northen T.R."/>
            <person name="Banfield J.F."/>
        </authorList>
    </citation>
    <scope>NUCLEOTIDE SEQUENCE [LARGE SCALE GENOMIC DNA]</scope>
    <source>
        <strain evidence="8">WS_6</strain>
    </source>
</reference>
<gene>
    <name evidence="8" type="ORF">E6K76_02890</name>
</gene>
<evidence type="ECO:0000313" key="8">
    <source>
        <dbReference type="EMBL" id="TMQ60080.1"/>
    </source>
</evidence>
<evidence type="ECO:0000256" key="3">
    <source>
        <dbReference type="ARBA" id="ARBA00023004"/>
    </source>
</evidence>
<dbReference type="GO" id="GO:0046872">
    <property type="term" value="F:metal ion binding"/>
    <property type="evidence" value="ECO:0007669"/>
    <property type="project" value="UniProtKB-KW"/>
</dbReference>
<evidence type="ECO:0000256" key="6">
    <source>
        <dbReference type="SAM" id="Phobius"/>
    </source>
</evidence>
<proteinExistence type="predicted"/>
<feature type="region of interest" description="Disordered" evidence="5">
    <location>
        <begin position="182"/>
        <end position="204"/>
    </location>
</feature>
<evidence type="ECO:0000256" key="4">
    <source>
        <dbReference type="PROSITE-ProRule" id="PRU00433"/>
    </source>
</evidence>
<accession>A0A538T8W8</accession>
<evidence type="ECO:0000256" key="5">
    <source>
        <dbReference type="SAM" id="MobiDB-lite"/>
    </source>
</evidence>
<keyword evidence="6" id="KW-1133">Transmembrane helix</keyword>
<dbReference type="PANTHER" id="PTHR33751">
    <property type="entry name" value="CBB3-TYPE CYTOCHROME C OXIDASE SUBUNIT FIXP"/>
    <property type="match status" value="1"/>
</dbReference>
<dbReference type="Pfam" id="PF13442">
    <property type="entry name" value="Cytochrome_CBB3"/>
    <property type="match status" value="1"/>
</dbReference>
<dbReference type="PANTHER" id="PTHR33751:SF1">
    <property type="entry name" value="CBB3-TYPE CYTOCHROME C OXIDASE SUBUNIT FIXP"/>
    <property type="match status" value="1"/>
</dbReference>
<evidence type="ECO:0000259" key="7">
    <source>
        <dbReference type="PROSITE" id="PS51007"/>
    </source>
</evidence>
<dbReference type="AlphaFoldDB" id="A0A538T8W8"/>
<dbReference type="EMBL" id="VBOW01000017">
    <property type="protein sequence ID" value="TMQ60080.1"/>
    <property type="molecule type" value="Genomic_DNA"/>
</dbReference>
<keyword evidence="6" id="KW-0812">Transmembrane</keyword>